<dbReference type="EMBL" id="BPLQ01012725">
    <property type="protein sequence ID" value="GIY67361.1"/>
    <property type="molecule type" value="Genomic_DNA"/>
</dbReference>
<dbReference type="Proteomes" id="UP001054837">
    <property type="component" value="Unassembled WGS sequence"/>
</dbReference>
<sequence length="111" mass="12686">MCLNKEIVQPVSHTQIAFERCCLVKSCCDASSYRDCGLSYRSVAARVGRDPMTVTKIWNRWIQDHNTERRAGSQQPPITSSREDRRVTYMALRDRAATSRALSQESGSFER</sequence>
<keyword evidence="2" id="KW-1185">Reference proteome</keyword>
<comment type="caution">
    <text evidence="1">The sequence shown here is derived from an EMBL/GenBank/DDBJ whole genome shotgun (WGS) entry which is preliminary data.</text>
</comment>
<dbReference type="AlphaFoldDB" id="A0AAV4VB60"/>
<accession>A0AAV4VB60</accession>
<gene>
    <name evidence="1" type="ORF">CDAR_255051</name>
</gene>
<evidence type="ECO:0000313" key="1">
    <source>
        <dbReference type="EMBL" id="GIY67361.1"/>
    </source>
</evidence>
<name>A0AAV4VB60_9ARAC</name>
<reference evidence="1 2" key="1">
    <citation type="submission" date="2021-06" db="EMBL/GenBank/DDBJ databases">
        <title>Caerostris darwini draft genome.</title>
        <authorList>
            <person name="Kono N."/>
            <person name="Arakawa K."/>
        </authorList>
    </citation>
    <scope>NUCLEOTIDE SEQUENCE [LARGE SCALE GENOMIC DNA]</scope>
</reference>
<organism evidence="1 2">
    <name type="scientific">Caerostris darwini</name>
    <dbReference type="NCBI Taxonomy" id="1538125"/>
    <lineage>
        <taxon>Eukaryota</taxon>
        <taxon>Metazoa</taxon>
        <taxon>Ecdysozoa</taxon>
        <taxon>Arthropoda</taxon>
        <taxon>Chelicerata</taxon>
        <taxon>Arachnida</taxon>
        <taxon>Araneae</taxon>
        <taxon>Araneomorphae</taxon>
        <taxon>Entelegynae</taxon>
        <taxon>Araneoidea</taxon>
        <taxon>Araneidae</taxon>
        <taxon>Caerostris</taxon>
    </lineage>
</organism>
<proteinExistence type="predicted"/>
<evidence type="ECO:0008006" key="3">
    <source>
        <dbReference type="Google" id="ProtNLM"/>
    </source>
</evidence>
<protein>
    <recommendedName>
        <fullName evidence="3">Transposase</fullName>
    </recommendedName>
</protein>
<evidence type="ECO:0000313" key="2">
    <source>
        <dbReference type="Proteomes" id="UP001054837"/>
    </source>
</evidence>